<reference evidence="2" key="1">
    <citation type="submission" date="2025-08" db="UniProtKB">
        <authorList>
            <consortium name="RefSeq"/>
        </authorList>
    </citation>
    <scope>IDENTIFICATION</scope>
</reference>
<name>A0A1S3DEK5_DIACI</name>
<dbReference type="GeneID" id="103516968"/>
<accession>A0A1S3DEK5</accession>
<evidence type="ECO:0000313" key="1">
    <source>
        <dbReference type="Proteomes" id="UP000079169"/>
    </source>
</evidence>
<dbReference type="Proteomes" id="UP000079169">
    <property type="component" value="Unplaced"/>
</dbReference>
<evidence type="ECO:0000313" key="2">
    <source>
        <dbReference type="RefSeq" id="XP_008480183.2"/>
    </source>
</evidence>
<keyword evidence="1" id="KW-1185">Reference proteome</keyword>
<dbReference type="KEGG" id="dci:103516968"/>
<dbReference type="AlphaFoldDB" id="A0A1S3DEK5"/>
<gene>
    <name evidence="2" type="primary">LOC103516968</name>
</gene>
<dbReference type="RefSeq" id="XP_008480183.2">
    <property type="nucleotide sequence ID" value="XM_008481961.3"/>
</dbReference>
<organism evidence="1 2">
    <name type="scientific">Diaphorina citri</name>
    <name type="common">Asian citrus psyllid</name>
    <dbReference type="NCBI Taxonomy" id="121845"/>
    <lineage>
        <taxon>Eukaryota</taxon>
        <taxon>Metazoa</taxon>
        <taxon>Ecdysozoa</taxon>
        <taxon>Arthropoda</taxon>
        <taxon>Hexapoda</taxon>
        <taxon>Insecta</taxon>
        <taxon>Pterygota</taxon>
        <taxon>Neoptera</taxon>
        <taxon>Paraneoptera</taxon>
        <taxon>Hemiptera</taxon>
        <taxon>Sternorrhyncha</taxon>
        <taxon>Psylloidea</taxon>
        <taxon>Psyllidae</taxon>
        <taxon>Diaphorininae</taxon>
        <taxon>Diaphorina</taxon>
    </lineage>
</organism>
<dbReference type="PaxDb" id="121845-A0A1S3DEK5"/>
<sequence>MSRTKKSLRTPDSWSEDTTHLIRSPSLSAPDSCEDTFSHLIRGFLDELSLTMEQRYCLLVSCVVLCISNSKCFPGDGEKLRINPEEVERVVQMSNLTARDKTAKNVNFAWKMTVRTTLPTTMDPALTSTLDPEMNKKNNEIYDRLFAQLAYTLRDKTYLDRWLTEMDKGYHIFLYEIQKQDRSKFFRKFYGKDLFDGDEGTKYWLAAMELLRSLGARPNFDHLMQNIFKNLDGVYLGPENFNTIRKPTESEEAKNISMPAFNVMLLTFAKTFGNSDYKEKWMEAYTKGFDNLLAKLEEKGPYYYLNIDANDQNFQAGKGGLFYDGIIKYIKSIGPKGLETLFLKVDQLPKQITADEILGKKLLVI</sequence>
<protein>
    <submittedName>
        <fullName evidence="2">Uncharacterized protein LOC103516968</fullName>
    </submittedName>
</protein>
<proteinExistence type="predicted"/>